<evidence type="ECO:0000313" key="3">
    <source>
        <dbReference type="Proteomes" id="UP000030645"/>
    </source>
</evidence>
<name>W9S9T3_9ROSA</name>
<protein>
    <submittedName>
        <fullName evidence="2">Uncharacterized protein</fullName>
    </submittedName>
</protein>
<evidence type="ECO:0000313" key="2">
    <source>
        <dbReference type="EMBL" id="EXC21330.1"/>
    </source>
</evidence>
<evidence type="ECO:0000256" key="1">
    <source>
        <dbReference type="SAM" id="MobiDB-lite"/>
    </source>
</evidence>
<keyword evidence="3" id="KW-1185">Reference proteome</keyword>
<dbReference type="AlphaFoldDB" id="W9S9T3"/>
<accession>W9S9T3</accession>
<feature type="region of interest" description="Disordered" evidence="1">
    <location>
        <begin position="1"/>
        <end position="26"/>
    </location>
</feature>
<dbReference type="Proteomes" id="UP000030645">
    <property type="component" value="Unassembled WGS sequence"/>
</dbReference>
<dbReference type="EMBL" id="KE345941">
    <property type="protein sequence ID" value="EXC21330.1"/>
    <property type="molecule type" value="Genomic_DNA"/>
</dbReference>
<proteinExistence type="predicted"/>
<gene>
    <name evidence="2" type="ORF">L484_002131</name>
</gene>
<sequence>MVGNRDTRSPSKRLDGENIGHPIPSTRLHELEAKDRPRDWKSCLDLFADMLVHNSRAKEMAPKLREALGALEDTKSEQSVALLQSTSTKWESKYKSLLASSESDKETLDKTKSALEHHQKAFNEPHVPLEQMKKELELAKIQSTADQVKIAERYKEIDDEYWKGFYEAKDAIVDYNPRVKLKLVI</sequence>
<reference evidence="3" key="1">
    <citation type="submission" date="2013-01" db="EMBL/GenBank/DDBJ databases">
        <title>Draft Genome Sequence of a Mulberry Tree, Morus notabilis C.K. Schneid.</title>
        <authorList>
            <person name="He N."/>
            <person name="Zhao S."/>
        </authorList>
    </citation>
    <scope>NUCLEOTIDE SEQUENCE</scope>
</reference>
<organism evidence="2 3">
    <name type="scientific">Morus notabilis</name>
    <dbReference type="NCBI Taxonomy" id="981085"/>
    <lineage>
        <taxon>Eukaryota</taxon>
        <taxon>Viridiplantae</taxon>
        <taxon>Streptophyta</taxon>
        <taxon>Embryophyta</taxon>
        <taxon>Tracheophyta</taxon>
        <taxon>Spermatophyta</taxon>
        <taxon>Magnoliopsida</taxon>
        <taxon>eudicotyledons</taxon>
        <taxon>Gunneridae</taxon>
        <taxon>Pentapetalae</taxon>
        <taxon>rosids</taxon>
        <taxon>fabids</taxon>
        <taxon>Rosales</taxon>
        <taxon>Moraceae</taxon>
        <taxon>Moreae</taxon>
        <taxon>Morus</taxon>
    </lineage>
</organism>
<feature type="compositionally biased region" description="Basic and acidic residues" evidence="1">
    <location>
        <begin position="1"/>
        <end position="18"/>
    </location>
</feature>